<sequence>MDIKVIILCGGEAERWNNYLGVKKHFVPVYGEPLLKNTILKLQMEGVDDITIAGRGNEYKIEGTEFLYIPRDSIIDSAQKLQSSRRIWACGKNTALIFGAISRFVWVAWFPFICLWHKMLCGRVTLVSG</sequence>
<accession>A0A543KGC5</accession>
<proteinExistence type="predicted"/>
<evidence type="ECO:0000259" key="3">
    <source>
        <dbReference type="Pfam" id="PF12804"/>
    </source>
</evidence>
<dbReference type="InterPro" id="IPR029044">
    <property type="entry name" value="Nucleotide-diphossugar_trans"/>
</dbReference>
<evidence type="ECO:0000313" key="5">
    <source>
        <dbReference type="Proteomes" id="UP000320582"/>
    </source>
</evidence>
<name>A0A543KGC5_9RHOB</name>
<organism evidence="4 5">
    <name type="scientific">Roseinatronobacter monicus</name>
    <dbReference type="NCBI Taxonomy" id="393481"/>
    <lineage>
        <taxon>Bacteria</taxon>
        <taxon>Pseudomonadati</taxon>
        <taxon>Pseudomonadota</taxon>
        <taxon>Alphaproteobacteria</taxon>
        <taxon>Rhodobacterales</taxon>
        <taxon>Paracoccaceae</taxon>
        <taxon>Roseinatronobacter</taxon>
    </lineage>
</organism>
<feature type="transmembrane region" description="Helical" evidence="2">
    <location>
        <begin position="95"/>
        <end position="116"/>
    </location>
</feature>
<keyword evidence="2" id="KW-0812">Transmembrane</keyword>
<dbReference type="Proteomes" id="UP000320582">
    <property type="component" value="Unassembled WGS sequence"/>
</dbReference>
<dbReference type="InterPro" id="IPR025877">
    <property type="entry name" value="MobA-like_NTP_Trfase"/>
</dbReference>
<evidence type="ECO:0000313" key="4">
    <source>
        <dbReference type="EMBL" id="TQM94114.1"/>
    </source>
</evidence>
<dbReference type="Pfam" id="PF12804">
    <property type="entry name" value="NTP_transf_3"/>
    <property type="match status" value="1"/>
</dbReference>
<dbReference type="EMBL" id="VFPT01000001">
    <property type="protein sequence ID" value="TQM94114.1"/>
    <property type="molecule type" value="Genomic_DNA"/>
</dbReference>
<evidence type="ECO:0000256" key="2">
    <source>
        <dbReference type="SAM" id="Phobius"/>
    </source>
</evidence>
<evidence type="ECO:0000256" key="1">
    <source>
        <dbReference type="ARBA" id="ARBA00022842"/>
    </source>
</evidence>
<dbReference type="AlphaFoldDB" id="A0A543KGC5"/>
<gene>
    <name evidence="4" type="ORF">BD293_2776</name>
</gene>
<keyword evidence="2" id="KW-0472">Membrane</keyword>
<comment type="caution">
    <text evidence="4">The sequence shown here is derived from an EMBL/GenBank/DDBJ whole genome shotgun (WGS) entry which is preliminary data.</text>
</comment>
<reference evidence="4 5" key="1">
    <citation type="submission" date="2019-06" db="EMBL/GenBank/DDBJ databases">
        <title>Genomic Encyclopedia of Archaeal and Bacterial Type Strains, Phase II (KMG-II): from individual species to whole genera.</title>
        <authorList>
            <person name="Goeker M."/>
        </authorList>
    </citation>
    <scope>NUCLEOTIDE SEQUENCE [LARGE SCALE GENOMIC DNA]</scope>
    <source>
        <strain evidence="4 5">DSM 18423</strain>
    </source>
</reference>
<dbReference type="SUPFAM" id="SSF53448">
    <property type="entry name" value="Nucleotide-diphospho-sugar transferases"/>
    <property type="match status" value="1"/>
</dbReference>
<keyword evidence="5" id="KW-1185">Reference proteome</keyword>
<keyword evidence="1" id="KW-0460">Magnesium</keyword>
<feature type="domain" description="MobA-like NTP transferase" evidence="3">
    <location>
        <begin position="5"/>
        <end position="60"/>
    </location>
</feature>
<dbReference type="Gene3D" id="3.90.550.10">
    <property type="entry name" value="Spore Coat Polysaccharide Biosynthesis Protein SpsA, Chain A"/>
    <property type="match status" value="1"/>
</dbReference>
<keyword evidence="2" id="KW-1133">Transmembrane helix</keyword>
<protein>
    <recommendedName>
        <fullName evidence="3">MobA-like NTP transferase domain-containing protein</fullName>
    </recommendedName>
</protein>